<evidence type="ECO:0000256" key="2">
    <source>
        <dbReference type="SAM" id="MobiDB-lite"/>
    </source>
</evidence>
<dbReference type="OrthoDB" id="245890at2759"/>
<name>A0A3Q8IFD3_LEIDO</name>
<dbReference type="VEuPathDB" id="TriTrypDB:LdCL_350041000"/>
<feature type="region of interest" description="Disordered" evidence="2">
    <location>
        <begin position="472"/>
        <end position="539"/>
    </location>
</feature>
<sequence length="750" mass="80866">MSHYLDARRDDERFTARLEEVNKEVDGLLLKTSRTRHELDRSAAEVHMGVPLHFHPRDAAGRVHLAPSDPAGSLPGPLPARDDLARSLVLAELSQWSRSHLPSLVSRLVEDQVQQQLLSLRDSVEEVRARQAKVEKAARDAAEQVRAHRADMRAAFSAAHEETQRDMEEHQRAVKRQLAAWGEELRRVREDVLAWKQQSANTCDRQEQQISEALHRQQAHVQEVFETLERELQRWRQTTSRAVHKEAEELRVQHHALGHRVAQIQGMMTSTTDMVAHCTAEMQRLMEHAVSRSSEVRVCRRDVNRLEMLVRCSSLQTALPTAGTGSSGTNDNSTASPAASVVLNRLTQEMVRFSDSLHAIVDRIDGLDRDVRQLEMAVARGATASCGQSTCHGSMRVMDEESLYGRNFPSTRRPSYSHLSSATGLRGHLASGGFASTPSPLGCHESVNVNPIHSGAAANKTSATCVALASSTQPVAAGGTPERRNSGVAGLGVQPSITPLTSASPPSATHHPPKSHLSSSSSSRFEGDACDSHPMPAVVGEAHSAPNAEVNEVILRSAAVEAGVQRPPQHRAPPGGIIPVETGKSDTRRGAVAKPTAAKSAARSTSLLDVSVDASQIVREDALHSLTHQRYVSSCSASSSLSAGDVDATFLVKRPCSSLAESDAVSVAEEGALPTHSGSDHEESPVVAAPLSPVDSYVSDTPAADLDDSKANSANVSKSDTREAARYTPAQANDSESERDNQVIVRSALD</sequence>
<keyword evidence="4" id="KW-1185">Reference proteome</keyword>
<dbReference type="VEuPathDB" id="TriTrypDB:LDHU3_35.4720"/>
<evidence type="ECO:0000256" key="1">
    <source>
        <dbReference type="SAM" id="Coils"/>
    </source>
</evidence>
<dbReference type="VEuPathDB" id="TriTrypDB:LdBPK_353600.1"/>
<evidence type="ECO:0000313" key="3">
    <source>
        <dbReference type="EMBL" id="AYU83160.1"/>
    </source>
</evidence>
<dbReference type="Proteomes" id="UP000274082">
    <property type="component" value="Chromosome 35"/>
</dbReference>
<feature type="coiled-coil region" evidence="1">
    <location>
        <begin position="110"/>
        <end position="180"/>
    </location>
</feature>
<feature type="compositionally biased region" description="Low complexity" evidence="2">
    <location>
        <begin position="501"/>
        <end position="523"/>
    </location>
</feature>
<dbReference type="EMBL" id="CP029534">
    <property type="protein sequence ID" value="AYU83160.1"/>
    <property type="molecule type" value="Genomic_DNA"/>
</dbReference>
<gene>
    <name evidence="3" type="ORF">LdCL_350041000</name>
</gene>
<protein>
    <submittedName>
        <fullName evidence="3">Uncharacterized protein</fullName>
    </submittedName>
</protein>
<reference evidence="3 4" key="1">
    <citation type="journal article" date="2018" name="Sci. Rep.">
        <title>A complete Leishmania donovani reference genome identifies novel genetic variations associated with virulence.</title>
        <authorList>
            <person name="Lypaczewski P."/>
            <person name="Hoshizaki J."/>
            <person name="Zhang W.-W."/>
            <person name="McCall L.-I."/>
            <person name="Torcivia-Rodriguez J."/>
            <person name="Simonyan V."/>
            <person name="Kaur A."/>
            <person name="Dewar K."/>
            <person name="Matlashewski G."/>
        </authorList>
    </citation>
    <scope>NUCLEOTIDE SEQUENCE [LARGE SCALE GENOMIC DNA]</scope>
    <source>
        <strain evidence="3 4">LdCL</strain>
    </source>
</reference>
<feature type="region of interest" description="Disordered" evidence="2">
    <location>
        <begin position="564"/>
        <end position="589"/>
    </location>
</feature>
<accession>A0A3Q8IFD3</accession>
<proteinExistence type="predicted"/>
<organism evidence="3 4">
    <name type="scientific">Leishmania donovani</name>
    <dbReference type="NCBI Taxonomy" id="5661"/>
    <lineage>
        <taxon>Eukaryota</taxon>
        <taxon>Discoba</taxon>
        <taxon>Euglenozoa</taxon>
        <taxon>Kinetoplastea</taxon>
        <taxon>Metakinetoplastina</taxon>
        <taxon>Trypanosomatida</taxon>
        <taxon>Trypanosomatidae</taxon>
        <taxon>Leishmaniinae</taxon>
        <taxon>Leishmania</taxon>
    </lineage>
</organism>
<feature type="region of interest" description="Disordered" evidence="2">
    <location>
        <begin position="692"/>
        <end position="750"/>
    </location>
</feature>
<keyword evidence="1" id="KW-0175">Coiled coil</keyword>
<evidence type="ECO:0000313" key="4">
    <source>
        <dbReference type="Proteomes" id="UP000274082"/>
    </source>
</evidence>
<dbReference type="AlphaFoldDB" id="A0A3Q8IFD3"/>